<reference evidence="1" key="1">
    <citation type="submission" date="2014-05" db="EMBL/GenBank/DDBJ databases">
        <authorList>
            <person name="Chronopoulou M."/>
        </authorList>
    </citation>
    <scope>NUCLEOTIDE SEQUENCE</scope>
    <source>
        <tissue evidence="1">Whole organism</tissue>
    </source>
</reference>
<accession>A0A0K2UG54</accession>
<protein>
    <submittedName>
        <fullName evidence="1">Uncharacterized protein</fullName>
    </submittedName>
</protein>
<name>A0A0K2UG54_LEPSM</name>
<organism evidence="1">
    <name type="scientific">Lepeophtheirus salmonis</name>
    <name type="common">Salmon louse</name>
    <name type="synonym">Caligus salmonis</name>
    <dbReference type="NCBI Taxonomy" id="72036"/>
    <lineage>
        <taxon>Eukaryota</taxon>
        <taxon>Metazoa</taxon>
        <taxon>Ecdysozoa</taxon>
        <taxon>Arthropoda</taxon>
        <taxon>Crustacea</taxon>
        <taxon>Multicrustacea</taxon>
        <taxon>Hexanauplia</taxon>
        <taxon>Copepoda</taxon>
        <taxon>Siphonostomatoida</taxon>
        <taxon>Caligidae</taxon>
        <taxon>Lepeophtheirus</taxon>
    </lineage>
</organism>
<sequence>MVIKHPVNGSYYHTIKSESGLPRSNLILYNCSKCNILGFPSLGSLRNHLLNCSERNLILTQEEDPNYIPEKENMKKCGECEFQTEKWIHLEMHRRFSHTS</sequence>
<proteinExistence type="predicted"/>
<dbReference type="AlphaFoldDB" id="A0A0K2UG54"/>
<evidence type="ECO:0000313" key="1">
    <source>
        <dbReference type="EMBL" id="CDW37050.1"/>
    </source>
</evidence>
<dbReference type="Gene3D" id="3.30.160.60">
    <property type="entry name" value="Classic Zinc Finger"/>
    <property type="match status" value="1"/>
</dbReference>
<dbReference type="EMBL" id="HACA01019689">
    <property type="protein sequence ID" value="CDW37050.1"/>
    <property type="molecule type" value="Transcribed_RNA"/>
</dbReference>